<reference evidence="1" key="1">
    <citation type="submission" date="2020-12" db="EMBL/GenBank/DDBJ databases">
        <title>Comamonas sp. nov., isolated from stream water.</title>
        <authorList>
            <person name="Park K.-H."/>
        </authorList>
    </citation>
    <scope>NUCLEOTIDE SEQUENCE</scope>
    <source>
        <strain evidence="1">EJ-4</strain>
    </source>
</reference>
<dbReference type="AlphaFoldDB" id="A0A843B6D5"/>
<accession>A0A843B6D5</accession>
<organism evidence="1 2">
    <name type="scientific">Comamonas suwonensis</name>
    <dbReference type="NCBI Taxonomy" id="2606214"/>
    <lineage>
        <taxon>Bacteria</taxon>
        <taxon>Pseudomonadati</taxon>
        <taxon>Pseudomonadota</taxon>
        <taxon>Betaproteobacteria</taxon>
        <taxon>Burkholderiales</taxon>
        <taxon>Comamonadaceae</taxon>
        <taxon>Comamonas</taxon>
    </lineage>
</organism>
<dbReference type="EMBL" id="JABBCQ020000017">
    <property type="protein sequence ID" value="MBI1626273.1"/>
    <property type="molecule type" value="Genomic_DNA"/>
</dbReference>
<name>A0A843B6D5_9BURK</name>
<sequence length="86" mass="9796">MRSRLRLQADWWCFSLCSKHAEPMQTVSRQSGMPQAIDAKQKLPRSEGIALPVKRESGKPRCGEEGGTIYFFADIILRHKEINHGN</sequence>
<protein>
    <submittedName>
        <fullName evidence="1">Uncharacterized protein</fullName>
    </submittedName>
</protein>
<comment type="caution">
    <text evidence="1">The sequence shown here is derived from an EMBL/GenBank/DDBJ whole genome shotgun (WGS) entry which is preliminary data.</text>
</comment>
<evidence type="ECO:0000313" key="1">
    <source>
        <dbReference type="EMBL" id="MBI1626273.1"/>
    </source>
</evidence>
<dbReference type="RefSeq" id="WP_198461604.1">
    <property type="nucleotide sequence ID" value="NZ_JABBCQ020000017.1"/>
</dbReference>
<gene>
    <name evidence="1" type="ORF">HF327_017435</name>
</gene>
<keyword evidence="2" id="KW-1185">Reference proteome</keyword>
<proteinExistence type="predicted"/>
<evidence type="ECO:0000313" key="2">
    <source>
        <dbReference type="Proteomes" id="UP000530032"/>
    </source>
</evidence>
<dbReference type="Proteomes" id="UP000530032">
    <property type="component" value="Unassembled WGS sequence"/>
</dbReference>